<reference evidence="1" key="1">
    <citation type="submission" date="2019-04" db="EMBL/GenBank/DDBJ databases">
        <title>Microbes associate with the intestines of laboratory mice.</title>
        <authorList>
            <person name="Navarre W."/>
            <person name="Wong E."/>
            <person name="Huang K."/>
            <person name="Tropini C."/>
            <person name="Ng K."/>
            <person name="Yu B."/>
        </authorList>
    </citation>
    <scope>NUCLEOTIDE SEQUENCE</scope>
    <source>
        <strain evidence="1">NM72_1-8</strain>
    </source>
</reference>
<accession>A0AC61R3X0</accession>
<dbReference type="Proteomes" id="UP000307720">
    <property type="component" value="Unassembled WGS sequence"/>
</dbReference>
<comment type="caution">
    <text evidence="1">The sequence shown here is derived from an EMBL/GenBank/DDBJ whole genome shotgun (WGS) entry which is preliminary data.</text>
</comment>
<evidence type="ECO:0000313" key="2">
    <source>
        <dbReference type="Proteomes" id="UP000307720"/>
    </source>
</evidence>
<gene>
    <name evidence="1" type="ORF">E5357_01455</name>
</gene>
<keyword evidence="2" id="KW-1185">Reference proteome</keyword>
<proteinExistence type="predicted"/>
<sequence>MRKRFLAFALAATLAAGCLGASVPGMAGQGTAAAGSIQQEAGTEREAEETGEIQEKPCIEAAGAETETAEMETAGTEAGKADAVRETEAEETGKGPGTAAEETGEGTENGTEITEKETEEEPEGGTEAGKQPGTAGPEKGAEPERGFPPRQESDGTGMFSAALKAAPRAAGQEDDDRGYCSHLNSHCPAYCVEAKSGQVDPKKIFDWAYNAYIHVRPVSTATYGALSLKNGQWGSGSALTAAQTTGIGPFSGKLPAYKFFCSEAQYQNSPNKAYAVYRNAVGVLDRTTCTIKYYDLRLTLAGFQKAFKSTDGEQKRKEHGTEAYFLWDPIRPGIYTRQLNYADVRIEVLEPGTDTVTSTAIKGFTLVKDLDQFQGISWAGSGPYYETYYSGAGEIRVANVGTAAAPRYYAHSTASADLTGDTDTRTWLGLGFHNGMSVTFVQAQGKYSQDGHNALATDLGAQPEVPVLPPAVTLQKYVGLNADPNNGLGSTKEAFLPNYCGDTYYYRVVVGCNTGDFRSLEVSDTFPEWLGVTGIKVYKQSGSGWAEDSSGFPNAAAKADASYGRQKTVTLPAAASFVKGNTYCIEYRVKAAPIPEFQKLASGVPSTAAHYWCTNTAGVSYTYGYKGSVAAGSPVSSNTVYTYMPKPPAVSLKKYVGLSSDIGDGLGSSSGADLPKFAGNVYYYRLVASFSESVYTSAAVSDVFPSWEAIHDIKVYKKSGDSWTPVTSGVTLPEKNTSDSSKTMEVSFTGSAAKGNTYCIEYKVIPLNSRNMRKASKKPAQSGQYYYWDNSATLSYKYPTAGDSVTGTPVTSNTVRVRLPVEPEVTLEKYIGTDADPNNGLGGNALNLPHYGGDTFYYRIVAKFDSSDYINAVVSDVFHEWLGIISTKVYKKSGDSWNRVASGVTVSGADATYGSEKAIEVSIPGSTAKGNTFCIEYEVKVAPEDVMDVYLDQMYKQYDGKRSWGNSAAISYSCLIAGFVKDGTPVNSNNVYAYVPGRADITLKKYASLDPDINNGLGDMGAVYLPNYCGDSYYYRIVASFDDSIYKDDVQIGDSFPSWLTRTGTKVYRKSGDRWAAVSDGIRIYSTGLVAIQDDLAAGETYCIEHAVKVKDISSFQSLPTKPDIEGSYYAWPNVAGMNVKYSLDGGTRFNYAAIKSNEADVYMPMPPIVSIEKSVSEEKDPYQELQWYNPGNNSYPGIFLSNYGGDRYYYYVDVSFNDVNYTRAVVSDTFWEWLGVTDVTVYKQSGDSWDQITSGITVSPLDSSFGGKKTIDVSISPECARGNTFRIEYEVWAAPPSVLEGLAKKPTFFSYYYYWDNIADLEYAYAVPGYGTGSRTVTSRKAVVKMNPPELAVYKLDRKTGAPVGGAKLSILDANGKVVRQLTSSQYGSVRIYGLPGGAYTLREDKAPRGYKLADPVTFTITPDKRVHEVTMYDELLEICTVTVKKLIKASDVVWAHGNPSFLFDLVGAEEDGTEHSYAGAVTFTEDTTADTKGMLEGTYVFRDVPVGEYKVSERDAAPYTSVTSVTGCSDWGTSVSGSMEPGQDYQKASVTINTTGEPDREPVVTFTNNKQAWDSYRHTDIKVNRIPVER</sequence>
<name>A0AC61R3X0_9FIRM</name>
<protein>
    <submittedName>
        <fullName evidence="1">Uncharacterized protein</fullName>
    </submittedName>
</protein>
<evidence type="ECO:0000313" key="1">
    <source>
        <dbReference type="EMBL" id="TGY00858.1"/>
    </source>
</evidence>
<dbReference type="EMBL" id="SRZB01000001">
    <property type="protein sequence ID" value="TGY00858.1"/>
    <property type="molecule type" value="Genomic_DNA"/>
</dbReference>
<organism evidence="1 2">
    <name type="scientific">Hominisplanchenecus murintestinalis</name>
    <dbReference type="NCBI Taxonomy" id="2941517"/>
    <lineage>
        <taxon>Bacteria</taxon>
        <taxon>Bacillati</taxon>
        <taxon>Bacillota</taxon>
        <taxon>Clostridia</taxon>
        <taxon>Lachnospirales</taxon>
        <taxon>Lachnospiraceae</taxon>
        <taxon>Hominisplanchenecus</taxon>
    </lineage>
</organism>